<feature type="domain" description="Aminotransferase-like plant mobile" evidence="1">
    <location>
        <begin position="23"/>
        <end position="211"/>
    </location>
</feature>
<evidence type="ECO:0000313" key="2">
    <source>
        <dbReference type="EMBL" id="RYQ99482.1"/>
    </source>
</evidence>
<dbReference type="PANTHER" id="PTHR46033:SF8">
    <property type="entry name" value="PROTEIN MAINTENANCE OF MERISTEMS-LIKE"/>
    <property type="match status" value="1"/>
</dbReference>
<dbReference type="InterPro" id="IPR019557">
    <property type="entry name" value="AminoTfrase-like_pln_mobile"/>
</dbReference>
<evidence type="ECO:0000313" key="3">
    <source>
        <dbReference type="Proteomes" id="UP000289738"/>
    </source>
</evidence>
<dbReference type="Proteomes" id="UP000289738">
    <property type="component" value="Chromosome B07"/>
</dbReference>
<sequence length="227" mass="27110">MVRKLEPSKTWNPMVEDALRVMELYHISRIRVIRRFYPLLLALVKRWRSETHTFVLSVGEFTVILEDLAHISSLLIDGEFVSGWTDNSHDFLKRQHRNFRPRTRCHWHGFAVSETQSHWTLWTIFRNTSDARFSIFWVRPYLWKSQRHMSTRSIYRCSAFSPDPHLQLGAACLAHLYRALCRASWYDTKEMDDLLNLLFVWAWERMPCIAPVSRQYLPVTDIAVAWR</sequence>
<evidence type="ECO:0000259" key="1">
    <source>
        <dbReference type="Pfam" id="PF10536"/>
    </source>
</evidence>
<dbReference type="GO" id="GO:0010073">
    <property type="term" value="P:meristem maintenance"/>
    <property type="evidence" value="ECO:0007669"/>
    <property type="project" value="InterPro"/>
</dbReference>
<gene>
    <name evidence="2" type="ORF">Ahy_B07g087414</name>
</gene>
<dbReference type="EMBL" id="SDMP01000017">
    <property type="protein sequence ID" value="RYQ99482.1"/>
    <property type="molecule type" value="Genomic_DNA"/>
</dbReference>
<keyword evidence="3" id="KW-1185">Reference proteome</keyword>
<protein>
    <recommendedName>
        <fullName evidence="1">Aminotransferase-like plant mobile domain-containing protein</fullName>
    </recommendedName>
</protein>
<dbReference type="Pfam" id="PF10536">
    <property type="entry name" value="PMD"/>
    <property type="match status" value="1"/>
</dbReference>
<dbReference type="InterPro" id="IPR044824">
    <property type="entry name" value="MAIN-like"/>
</dbReference>
<dbReference type="AlphaFoldDB" id="A0A444YC38"/>
<proteinExistence type="predicted"/>
<reference evidence="2 3" key="1">
    <citation type="submission" date="2019-01" db="EMBL/GenBank/DDBJ databases">
        <title>Sequencing of cultivated peanut Arachis hypogaea provides insights into genome evolution and oil improvement.</title>
        <authorList>
            <person name="Chen X."/>
        </authorList>
    </citation>
    <scope>NUCLEOTIDE SEQUENCE [LARGE SCALE GENOMIC DNA]</scope>
    <source>
        <strain evidence="3">cv. Fuhuasheng</strain>
        <tissue evidence="2">Leaves</tissue>
    </source>
</reference>
<name>A0A444YC38_ARAHY</name>
<organism evidence="2 3">
    <name type="scientific">Arachis hypogaea</name>
    <name type="common">Peanut</name>
    <dbReference type="NCBI Taxonomy" id="3818"/>
    <lineage>
        <taxon>Eukaryota</taxon>
        <taxon>Viridiplantae</taxon>
        <taxon>Streptophyta</taxon>
        <taxon>Embryophyta</taxon>
        <taxon>Tracheophyta</taxon>
        <taxon>Spermatophyta</taxon>
        <taxon>Magnoliopsida</taxon>
        <taxon>eudicotyledons</taxon>
        <taxon>Gunneridae</taxon>
        <taxon>Pentapetalae</taxon>
        <taxon>rosids</taxon>
        <taxon>fabids</taxon>
        <taxon>Fabales</taxon>
        <taxon>Fabaceae</taxon>
        <taxon>Papilionoideae</taxon>
        <taxon>50 kb inversion clade</taxon>
        <taxon>dalbergioids sensu lato</taxon>
        <taxon>Dalbergieae</taxon>
        <taxon>Pterocarpus clade</taxon>
        <taxon>Arachis</taxon>
    </lineage>
</organism>
<dbReference type="PANTHER" id="PTHR46033">
    <property type="entry name" value="PROTEIN MAIN-LIKE 2"/>
    <property type="match status" value="1"/>
</dbReference>
<comment type="caution">
    <text evidence="2">The sequence shown here is derived from an EMBL/GenBank/DDBJ whole genome shotgun (WGS) entry which is preliminary data.</text>
</comment>
<accession>A0A444YC38</accession>